<dbReference type="Pfam" id="PF01145">
    <property type="entry name" value="Band_7"/>
    <property type="match status" value="1"/>
</dbReference>
<accession>A0A7R9W306</accession>
<dbReference type="PANTHER" id="PTHR43446:SF1">
    <property type="entry name" value="BAND 7 DOMAIN-CONTAINING PROTEIN"/>
    <property type="match status" value="1"/>
</dbReference>
<sequence length="336" mass="36814">MSNIHFGEPLEMQRMKIDRFGDDDDDRENPAKGKADLLEPDPRLRTSFPGIVDAPFLSQALSCIFCPLVCTFACGGCFQLSERQHAAVLYFGKYVGSVQEPGVHFLLPCGRELRTMSTATRTMDMKDLKIVDLRGNPVIVSAVVTFEATSARKARVDVQNPWPNATWAPYTVSGTYLQLQAQAVLKQVTSQFPYEAPPGYPSLQTEGSHITEMLVKSLQERVAVTGAKILSFDLVDLSYAPEIAAHMLVRQQAAALVDARRLIVEAAVDMTHTAIESLEAKGRPIDEETKNSIASNLLTVICSNESVKPVVNTNGGKSVWAANTPMFVRKAVNNAE</sequence>
<dbReference type="SMART" id="SM00244">
    <property type="entry name" value="PHB"/>
    <property type="match status" value="1"/>
</dbReference>
<dbReference type="InterPro" id="IPR001107">
    <property type="entry name" value="Band_7"/>
</dbReference>
<evidence type="ECO:0000256" key="1">
    <source>
        <dbReference type="SAM" id="MobiDB-lite"/>
    </source>
</evidence>
<dbReference type="PANTHER" id="PTHR43446">
    <property type="entry name" value="MEMBRANE PROTEIN-RELATED"/>
    <property type="match status" value="1"/>
</dbReference>
<feature type="domain" description="Band 7" evidence="2">
    <location>
        <begin position="75"/>
        <end position="251"/>
    </location>
</feature>
<organism evidence="3">
    <name type="scientific">Pseudictyota dubia</name>
    <dbReference type="NCBI Taxonomy" id="2749911"/>
    <lineage>
        <taxon>Eukaryota</taxon>
        <taxon>Sar</taxon>
        <taxon>Stramenopiles</taxon>
        <taxon>Ochrophyta</taxon>
        <taxon>Bacillariophyta</taxon>
        <taxon>Mediophyceae</taxon>
        <taxon>Biddulphiophycidae</taxon>
        <taxon>Eupodiscales</taxon>
        <taxon>Odontellaceae</taxon>
        <taxon>Pseudictyota</taxon>
    </lineage>
</organism>
<name>A0A7R9W306_9STRA</name>
<evidence type="ECO:0000313" key="3">
    <source>
        <dbReference type="EMBL" id="CAD8311790.1"/>
    </source>
</evidence>
<dbReference type="InterPro" id="IPR036013">
    <property type="entry name" value="Band_7/SPFH_dom_sf"/>
</dbReference>
<gene>
    <name evidence="3" type="ORF">TDUB1175_LOCUS10579</name>
</gene>
<dbReference type="Gene3D" id="3.30.479.30">
    <property type="entry name" value="Band 7 domain"/>
    <property type="match status" value="1"/>
</dbReference>
<dbReference type="EMBL" id="HBED01021210">
    <property type="protein sequence ID" value="CAD8311790.1"/>
    <property type="molecule type" value="Transcribed_RNA"/>
</dbReference>
<feature type="region of interest" description="Disordered" evidence="1">
    <location>
        <begin position="20"/>
        <end position="39"/>
    </location>
</feature>
<protein>
    <recommendedName>
        <fullName evidence="2">Band 7 domain-containing protein</fullName>
    </recommendedName>
</protein>
<reference evidence="3" key="1">
    <citation type="submission" date="2021-01" db="EMBL/GenBank/DDBJ databases">
        <authorList>
            <person name="Corre E."/>
            <person name="Pelletier E."/>
            <person name="Niang G."/>
            <person name="Scheremetjew M."/>
            <person name="Finn R."/>
            <person name="Kale V."/>
            <person name="Holt S."/>
            <person name="Cochrane G."/>
            <person name="Meng A."/>
            <person name="Brown T."/>
            <person name="Cohen L."/>
        </authorList>
    </citation>
    <scope>NUCLEOTIDE SEQUENCE</scope>
    <source>
        <strain evidence="3">CCMP147</strain>
    </source>
</reference>
<dbReference type="AlphaFoldDB" id="A0A7R9W306"/>
<feature type="compositionally biased region" description="Basic and acidic residues" evidence="1">
    <location>
        <begin position="28"/>
        <end position="39"/>
    </location>
</feature>
<proteinExistence type="predicted"/>
<evidence type="ECO:0000259" key="2">
    <source>
        <dbReference type="SMART" id="SM00244"/>
    </source>
</evidence>